<keyword evidence="8" id="KW-0407">Ion channel</keyword>
<feature type="transmembrane region" description="Helical" evidence="10">
    <location>
        <begin position="1045"/>
        <end position="1068"/>
    </location>
</feature>
<dbReference type="Pfam" id="PF00027">
    <property type="entry name" value="cNMP_binding"/>
    <property type="match status" value="2"/>
</dbReference>
<feature type="transmembrane region" description="Helical" evidence="10">
    <location>
        <begin position="196"/>
        <end position="220"/>
    </location>
</feature>
<dbReference type="OrthoDB" id="421226at2759"/>
<evidence type="ECO:0000313" key="13">
    <source>
        <dbReference type="Proteomes" id="UP000243579"/>
    </source>
</evidence>
<keyword evidence="4 10" id="KW-1133">Transmembrane helix</keyword>
<proteinExistence type="predicted"/>
<feature type="compositionally biased region" description="Polar residues" evidence="9">
    <location>
        <begin position="676"/>
        <end position="694"/>
    </location>
</feature>
<dbReference type="InterPro" id="IPR018490">
    <property type="entry name" value="cNMP-bd_dom_sf"/>
</dbReference>
<evidence type="ECO:0000256" key="4">
    <source>
        <dbReference type="ARBA" id="ARBA00022989"/>
    </source>
</evidence>
<feature type="transmembrane region" description="Helical" evidence="10">
    <location>
        <begin position="285"/>
        <end position="311"/>
    </location>
</feature>
<feature type="transmembrane region" description="Helical" evidence="10">
    <location>
        <begin position="957"/>
        <end position="981"/>
    </location>
</feature>
<dbReference type="InterPro" id="IPR005821">
    <property type="entry name" value="Ion_trans_dom"/>
</dbReference>
<keyword evidence="5" id="KW-0406">Ion transport</keyword>
<dbReference type="PANTHER" id="PTHR45689:SF13">
    <property type="entry name" value="CYCLIC NUCLEOTIDE-BINDING DOMAIN-CONTAINING PROTEIN"/>
    <property type="match status" value="1"/>
</dbReference>
<dbReference type="InterPro" id="IPR000595">
    <property type="entry name" value="cNMP-bd_dom"/>
</dbReference>
<protein>
    <submittedName>
        <fullName evidence="12">Voltage-gated Ion Channel (VIC) Superfamily</fullName>
    </submittedName>
</protein>
<gene>
    <name evidence="12" type="ORF">ACHHYP_15340</name>
</gene>
<dbReference type="InterPro" id="IPR014710">
    <property type="entry name" value="RmlC-like_jellyroll"/>
</dbReference>
<feature type="region of interest" description="Disordered" evidence="9">
    <location>
        <begin position="676"/>
        <end position="697"/>
    </location>
</feature>
<dbReference type="SMART" id="SM00100">
    <property type="entry name" value="cNMP"/>
    <property type="match status" value="2"/>
</dbReference>
<dbReference type="GO" id="GO:0035725">
    <property type="term" value="P:sodium ion transmembrane transport"/>
    <property type="evidence" value="ECO:0007669"/>
    <property type="project" value="TreeGrafter"/>
</dbReference>
<feature type="transmembrane region" description="Helical" evidence="10">
    <location>
        <begin position="251"/>
        <end position="273"/>
    </location>
</feature>
<sequence>MATRPVVAPVLRPVKRQLTERVWQSLKIEPNEQIARAAKSVLLTKEDIEIFHTPDVGATPYMLHPNCLFRRVWDVCTACFVVCVCLITPMELGFQSMDWRWLGSFETFLDVFFVTDMVLSFRTGFHVSGEIVMSPRLVMWHYAETWLIVDCVSNFPFYLFYPHANQSSVKFLKLQKIPKMLRFARLLKYMRQYAKYFNFVLVVVAMLMSLHVLTCLWASLFDECVHDVFDAAANTTFCNGDQMQPMYLESLMTVLLLYVSLAEYSTYASIGNLGSPATRATSTVYLLSICIVISGIVSIAIFLANIISIFMRHASVGVDGSWGRSWDQQSSLFRNRMDIINAEMKHYDIPLELQHLQRRVKKNYDYLWINQRAYSEMTLLSQRGISRTLRTTIALYLYKDLLETVPFFSGEDAKLLGRICLVLETAVFLPGDLIIQVNDLGKEMFIVRRGVVQILLPSRPESEPRILLKDGAFFGETALVVEVRRTTSVQSVTITDLNVLNKQAFDEIIAEFPAFFVKMKRIVIQRQMDNMNITSDADKVEIERELNAVVEQSLSKRATDTTSAYWRFSEANKTGNKLKRIADRIKTAQTVAAPRGKRLKKSSLRTAKRSLGFASAALNAVKENSTPPVASRASSLSRPVSAQPLPTLAILADPEPTRPSTADAYANVASLAEGAPTNSPFDCNSPPTQPTTTARPEPDLDALTARLELMEASVAALPKYLQALQNAVERLQVDISALKSATTDSKNYDFKRQGAWLDLATMDNKVAPSGVTPEWDPTDAGPEKERAKALWQRVVSLTLPSVEVEKIDIYHHNTPKQVFMVHPNSKFRRMWDFCVAAAVVYVCVMTPAALGFDFVDWGTNLSKFESVLDACFIIDMVLSFRTGYFANGELHMDAHLVARHYLQSWFIIDLVSNFPLSLVLPSSNKQQKSVKILKLQKIPKLLRFGVLLKYMRQYAKYYHLLVASVTMFLGLHIFTCVWVNVYNNCDGNGTLCSDWATATDLYAESFHNVLLTYLGIAEASSYPSTSLLASPFDGFRPQMYTLSSFIAIFGVFNCALMFGHMLTLLLSWDQQSSTFRNRMDVISSEMKYYDLPADLQHRVKRNYDYLWINQRAYNDMTLLNQPGLSKPLRTTIALHLYKDLLNTVPIFAGSDARFLGKVCMALNTAVYLPADVIIHQDDIGREMFIVRKGQVEVLPPRTKVGPVHPIMLKLRSATDTKRILLKDGDFFGETALVADVRRTNTVVADTICDLNVLSKHAFNEILAEYPEFGVKMKKSVVTRQLANMNFRSSTVKRKVETQLNHLVDKSLNRRRFDMSFKGIYRAKKMADKLQAIQERVRKAETRPRRSIMQGFMARKDSIVQLLSRKGAVLKPSKSGHHIVEQTTPAVVPVAEDDQHLASFASDGYPEKDTVPMALLEINKMVMDIKIAMDKVQRKIAQR</sequence>
<dbReference type="SUPFAM" id="SSF81324">
    <property type="entry name" value="Voltage-gated potassium channels"/>
    <property type="match status" value="2"/>
</dbReference>
<dbReference type="Gene3D" id="1.10.287.70">
    <property type="match status" value="2"/>
</dbReference>
<dbReference type="InterPro" id="IPR051413">
    <property type="entry name" value="K/Na_HCN_channel"/>
</dbReference>
<dbReference type="GO" id="GO:0005249">
    <property type="term" value="F:voltage-gated potassium channel activity"/>
    <property type="evidence" value="ECO:0007669"/>
    <property type="project" value="TreeGrafter"/>
</dbReference>
<keyword evidence="13" id="KW-1185">Reference proteome</keyword>
<evidence type="ECO:0000256" key="1">
    <source>
        <dbReference type="ARBA" id="ARBA00004141"/>
    </source>
</evidence>
<dbReference type="FunFam" id="1.10.287.630:FF:000001">
    <property type="entry name" value="Cyclic nucleotide-gated channel alpha 3"/>
    <property type="match status" value="1"/>
</dbReference>
<dbReference type="PROSITE" id="PS50042">
    <property type="entry name" value="CNMP_BINDING_3"/>
    <property type="match status" value="2"/>
</dbReference>
<reference evidence="12 13" key="1">
    <citation type="journal article" date="2014" name="Genome Biol. Evol.">
        <title>The secreted proteins of Achlya hypogyna and Thraustotheca clavata identify the ancestral oomycete secretome and reveal gene acquisitions by horizontal gene transfer.</title>
        <authorList>
            <person name="Misner I."/>
            <person name="Blouin N."/>
            <person name="Leonard G."/>
            <person name="Richards T.A."/>
            <person name="Lane C.E."/>
        </authorList>
    </citation>
    <scope>NUCLEOTIDE SEQUENCE [LARGE SCALE GENOMIC DNA]</scope>
    <source>
        <strain evidence="12 13">ATCC 48635</strain>
    </source>
</reference>
<accession>A0A1V9YB20</accession>
<dbReference type="GO" id="GO:0098855">
    <property type="term" value="C:HCN channel complex"/>
    <property type="evidence" value="ECO:0007669"/>
    <property type="project" value="TreeGrafter"/>
</dbReference>
<evidence type="ECO:0000256" key="5">
    <source>
        <dbReference type="ARBA" id="ARBA00023065"/>
    </source>
</evidence>
<dbReference type="Gene3D" id="1.10.287.630">
    <property type="entry name" value="Helix hairpin bin"/>
    <property type="match status" value="2"/>
</dbReference>
<keyword evidence="2" id="KW-0813">Transport</keyword>
<dbReference type="Pfam" id="PF00520">
    <property type="entry name" value="Ion_trans"/>
    <property type="match status" value="2"/>
</dbReference>
<evidence type="ECO:0000256" key="8">
    <source>
        <dbReference type="ARBA" id="ARBA00023303"/>
    </source>
</evidence>
<evidence type="ECO:0000259" key="11">
    <source>
        <dbReference type="PROSITE" id="PS50042"/>
    </source>
</evidence>
<dbReference type="GO" id="GO:0003254">
    <property type="term" value="P:regulation of membrane depolarization"/>
    <property type="evidence" value="ECO:0007669"/>
    <property type="project" value="TreeGrafter"/>
</dbReference>
<feature type="domain" description="Cyclic nucleotide-binding" evidence="11">
    <location>
        <begin position="407"/>
        <end position="509"/>
    </location>
</feature>
<dbReference type="PANTHER" id="PTHR45689">
    <property type="entry name" value="I[[H]] CHANNEL, ISOFORM E"/>
    <property type="match status" value="1"/>
</dbReference>
<dbReference type="Proteomes" id="UP000243579">
    <property type="component" value="Unassembled WGS sequence"/>
</dbReference>
<dbReference type="EMBL" id="JNBR01002409">
    <property type="protein sequence ID" value="OQR82907.1"/>
    <property type="molecule type" value="Genomic_DNA"/>
</dbReference>
<evidence type="ECO:0000256" key="10">
    <source>
        <dbReference type="SAM" id="Phobius"/>
    </source>
</evidence>
<evidence type="ECO:0000256" key="7">
    <source>
        <dbReference type="ARBA" id="ARBA00023286"/>
    </source>
</evidence>
<feature type="transmembrane region" description="Helical" evidence="10">
    <location>
        <begin position="830"/>
        <end position="855"/>
    </location>
</feature>
<evidence type="ECO:0000256" key="9">
    <source>
        <dbReference type="SAM" id="MobiDB-lite"/>
    </source>
</evidence>
<keyword evidence="7" id="KW-1071">Ligand-gated ion channel</keyword>
<dbReference type="CDD" id="cd00038">
    <property type="entry name" value="CAP_ED"/>
    <property type="match status" value="2"/>
</dbReference>
<evidence type="ECO:0000256" key="6">
    <source>
        <dbReference type="ARBA" id="ARBA00023136"/>
    </source>
</evidence>
<evidence type="ECO:0000313" key="12">
    <source>
        <dbReference type="EMBL" id="OQR82907.1"/>
    </source>
</evidence>
<evidence type="ECO:0000256" key="3">
    <source>
        <dbReference type="ARBA" id="ARBA00022692"/>
    </source>
</evidence>
<dbReference type="Gene3D" id="2.60.120.10">
    <property type="entry name" value="Jelly Rolls"/>
    <property type="match status" value="2"/>
</dbReference>
<dbReference type="SUPFAM" id="SSF51206">
    <property type="entry name" value="cAMP-binding domain-like"/>
    <property type="match status" value="2"/>
</dbReference>
<name>A0A1V9YB20_ACHHY</name>
<keyword evidence="3 10" id="KW-0812">Transmembrane</keyword>
<comment type="caution">
    <text evidence="12">The sequence shown here is derived from an EMBL/GenBank/DDBJ whole genome shotgun (WGS) entry which is preliminary data.</text>
</comment>
<evidence type="ECO:0000256" key="2">
    <source>
        <dbReference type="ARBA" id="ARBA00022448"/>
    </source>
</evidence>
<organism evidence="12 13">
    <name type="scientific">Achlya hypogyna</name>
    <name type="common">Oomycete</name>
    <name type="synonym">Protoachlya hypogyna</name>
    <dbReference type="NCBI Taxonomy" id="1202772"/>
    <lineage>
        <taxon>Eukaryota</taxon>
        <taxon>Sar</taxon>
        <taxon>Stramenopiles</taxon>
        <taxon>Oomycota</taxon>
        <taxon>Saprolegniomycetes</taxon>
        <taxon>Saprolegniales</taxon>
        <taxon>Achlyaceae</taxon>
        <taxon>Achlya</taxon>
    </lineage>
</organism>
<comment type="subcellular location">
    <subcellularLocation>
        <location evidence="1">Membrane</location>
        <topology evidence="1">Multi-pass membrane protein</topology>
    </subcellularLocation>
</comment>
<feature type="domain" description="Cyclic nucleotide-binding" evidence="11">
    <location>
        <begin position="1146"/>
        <end position="1279"/>
    </location>
</feature>
<keyword evidence="6 10" id="KW-0472">Membrane</keyword>